<name>A0A6N6WF92_9BURK</name>
<dbReference type="GO" id="GO:0016788">
    <property type="term" value="F:hydrolase activity, acting on ester bonds"/>
    <property type="evidence" value="ECO:0007669"/>
    <property type="project" value="InterPro"/>
</dbReference>
<dbReference type="AlphaFoldDB" id="A0A6N6WF92"/>
<gene>
    <name evidence="2" type="ORF">FSO04_18745</name>
</gene>
<dbReference type="GO" id="GO:0003723">
    <property type="term" value="F:RNA binding"/>
    <property type="evidence" value="ECO:0007669"/>
    <property type="project" value="InterPro"/>
</dbReference>
<dbReference type="GO" id="GO:0005737">
    <property type="term" value="C:cytoplasm"/>
    <property type="evidence" value="ECO:0007669"/>
    <property type="project" value="InterPro"/>
</dbReference>
<dbReference type="Proteomes" id="UP000463700">
    <property type="component" value="Unassembled WGS sequence"/>
</dbReference>
<comment type="caution">
    <text evidence="2">The sequence shown here is derived from an EMBL/GenBank/DDBJ whole genome shotgun (WGS) entry which is preliminary data.</text>
</comment>
<reference evidence="2 3" key="1">
    <citation type="journal article" date="2020" name="Int. J. Syst. Evol. Microbiol.">
        <title>Paraburkholderia madseniana sp. nov., a phenolic acid-degrading bacterium isolated from acidic forest soil.</title>
        <authorList>
            <person name="Wilhelm R.C."/>
            <person name="Murphy S.J.L."/>
            <person name="Feriancek N.M."/>
            <person name="Karasz D.C."/>
            <person name="DeRito C.M."/>
            <person name="Newman J.D."/>
            <person name="Buckley D.H."/>
        </authorList>
    </citation>
    <scope>NUCLEOTIDE SEQUENCE [LARGE SCALE GENOMIC DNA]</scope>
    <source>
        <strain evidence="2 3">RP11</strain>
    </source>
</reference>
<dbReference type="EMBL" id="VOSW01000033">
    <property type="protein sequence ID" value="KAE8758454.1"/>
    <property type="molecule type" value="Genomic_DNA"/>
</dbReference>
<dbReference type="OrthoDB" id="9035207at2"/>
<protein>
    <submittedName>
        <fullName evidence="2">Type I addiction module toxin, SymE family</fullName>
    </submittedName>
</protein>
<accession>A0A6N6WF92</accession>
<evidence type="ECO:0000313" key="3">
    <source>
        <dbReference type="Proteomes" id="UP000463700"/>
    </source>
</evidence>
<evidence type="ECO:0000259" key="1">
    <source>
        <dbReference type="Pfam" id="PF08845"/>
    </source>
</evidence>
<dbReference type="Pfam" id="PF08845">
    <property type="entry name" value="SymE_toxin"/>
    <property type="match status" value="1"/>
</dbReference>
<dbReference type="InterPro" id="IPR014944">
    <property type="entry name" value="Toxin_SymE-like"/>
</dbReference>
<dbReference type="RefSeq" id="WP_154561314.1">
    <property type="nucleotide sequence ID" value="NZ_VOSW01000033.1"/>
</dbReference>
<organism evidence="2 3">
    <name type="scientific">Paraburkholderia madseniana</name>
    <dbReference type="NCBI Taxonomy" id="2599607"/>
    <lineage>
        <taxon>Bacteria</taxon>
        <taxon>Pseudomonadati</taxon>
        <taxon>Pseudomonadota</taxon>
        <taxon>Betaproteobacteria</taxon>
        <taxon>Burkholderiales</taxon>
        <taxon>Burkholderiaceae</taxon>
        <taxon>Paraburkholderia</taxon>
    </lineage>
</organism>
<dbReference type="GO" id="GO:0016070">
    <property type="term" value="P:RNA metabolic process"/>
    <property type="evidence" value="ECO:0007669"/>
    <property type="project" value="InterPro"/>
</dbReference>
<feature type="domain" description="Toxin SymE-like" evidence="1">
    <location>
        <begin position="2"/>
        <end position="35"/>
    </location>
</feature>
<evidence type="ECO:0000313" key="2">
    <source>
        <dbReference type="EMBL" id="KAE8758454.1"/>
    </source>
</evidence>
<proteinExistence type="predicted"/>
<sequence>MHPWLRLARRRLHTAGFKPGQHVRIEVRHSRLVITLTIFPLLG</sequence>